<dbReference type="EMBL" id="CAJVPP010001265">
    <property type="protein sequence ID" value="CAG8544786.1"/>
    <property type="molecule type" value="Genomic_DNA"/>
</dbReference>
<dbReference type="PROSITE" id="PS50011">
    <property type="entry name" value="PROTEIN_KINASE_DOM"/>
    <property type="match status" value="1"/>
</dbReference>
<organism evidence="2 3">
    <name type="scientific">Funneliformis mosseae</name>
    <name type="common">Endomycorrhizal fungus</name>
    <name type="synonym">Glomus mosseae</name>
    <dbReference type="NCBI Taxonomy" id="27381"/>
    <lineage>
        <taxon>Eukaryota</taxon>
        <taxon>Fungi</taxon>
        <taxon>Fungi incertae sedis</taxon>
        <taxon>Mucoromycota</taxon>
        <taxon>Glomeromycotina</taxon>
        <taxon>Glomeromycetes</taxon>
        <taxon>Glomerales</taxon>
        <taxon>Glomeraceae</taxon>
        <taxon>Funneliformis</taxon>
    </lineage>
</organism>
<comment type="caution">
    <text evidence="2">The sequence shown here is derived from an EMBL/GenBank/DDBJ whole genome shotgun (WGS) entry which is preliminary data.</text>
</comment>
<protein>
    <submittedName>
        <fullName evidence="2">1229_t:CDS:1</fullName>
    </submittedName>
</protein>
<dbReference type="Proteomes" id="UP000789375">
    <property type="component" value="Unassembled WGS sequence"/>
</dbReference>
<dbReference type="AlphaFoldDB" id="A0A9N9AYK0"/>
<dbReference type="SUPFAM" id="SSF56112">
    <property type="entry name" value="Protein kinase-like (PK-like)"/>
    <property type="match status" value="1"/>
</dbReference>
<sequence length="85" mass="9772">MVKPTDVGLLRKITETSSNSSKIFGIIPYVDPKRLMDSCYKSNKMSDVYSVGVEREKIIDSTPHEYIILYQSKMLENESNERPNI</sequence>
<evidence type="ECO:0000313" key="2">
    <source>
        <dbReference type="EMBL" id="CAG8544786.1"/>
    </source>
</evidence>
<keyword evidence="3" id="KW-1185">Reference proteome</keyword>
<name>A0A9N9AYK0_FUNMO</name>
<evidence type="ECO:0000259" key="1">
    <source>
        <dbReference type="PROSITE" id="PS50011"/>
    </source>
</evidence>
<reference evidence="2" key="1">
    <citation type="submission" date="2021-06" db="EMBL/GenBank/DDBJ databases">
        <authorList>
            <person name="Kallberg Y."/>
            <person name="Tangrot J."/>
            <person name="Rosling A."/>
        </authorList>
    </citation>
    <scope>NUCLEOTIDE SEQUENCE</scope>
    <source>
        <strain evidence="2">87-6 pot B 2015</strain>
    </source>
</reference>
<feature type="domain" description="Protein kinase" evidence="1">
    <location>
        <begin position="1"/>
        <end position="85"/>
    </location>
</feature>
<proteinExistence type="predicted"/>
<gene>
    <name evidence="2" type="ORF">FMOSSE_LOCUS6162</name>
</gene>
<dbReference type="GO" id="GO:0005524">
    <property type="term" value="F:ATP binding"/>
    <property type="evidence" value="ECO:0007669"/>
    <property type="project" value="InterPro"/>
</dbReference>
<evidence type="ECO:0000313" key="3">
    <source>
        <dbReference type="Proteomes" id="UP000789375"/>
    </source>
</evidence>
<accession>A0A9N9AYK0</accession>
<dbReference type="InterPro" id="IPR000719">
    <property type="entry name" value="Prot_kinase_dom"/>
</dbReference>
<dbReference type="InterPro" id="IPR011009">
    <property type="entry name" value="Kinase-like_dom_sf"/>
</dbReference>
<dbReference type="Gene3D" id="1.10.510.10">
    <property type="entry name" value="Transferase(Phosphotransferase) domain 1"/>
    <property type="match status" value="1"/>
</dbReference>
<dbReference type="GO" id="GO:0004672">
    <property type="term" value="F:protein kinase activity"/>
    <property type="evidence" value="ECO:0007669"/>
    <property type="project" value="InterPro"/>
</dbReference>